<feature type="region of interest" description="Disordered" evidence="1">
    <location>
        <begin position="1"/>
        <end position="28"/>
    </location>
</feature>
<dbReference type="EMBL" id="BAABIK010000028">
    <property type="protein sequence ID" value="GAA4952898.1"/>
    <property type="molecule type" value="Genomic_DNA"/>
</dbReference>
<evidence type="ECO:0000313" key="2">
    <source>
        <dbReference type="EMBL" id="GAA4952898.1"/>
    </source>
</evidence>
<evidence type="ECO:0000313" key="3">
    <source>
        <dbReference type="Proteomes" id="UP001499993"/>
    </source>
</evidence>
<proteinExistence type="predicted"/>
<reference evidence="3" key="1">
    <citation type="journal article" date="2019" name="Int. J. Syst. Evol. Microbiol.">
        <title>The Global Catalogue of Microorganisms (GCM) 10K type strain sequencing project: providing services to taxonomists for standard genome sequencing and annotation.</title>
        <authorList>
            <consortium name="The Broad Institute Genomics Platform"/>
            <consortium name="The Broad Institute Genome Sequencing Center for Infectious Disease"/>
            <person name="Wu L."/>
            <person name="Ma J."/>
        </authorList>
    </citation>
    <scope>NUCLEOTIDE SEQUENCE [LARGE SCALE GENOMIC DNA]</scope>
    <source>
        <strain evidence="3">JCM 18123</strain>
    </source>
</reference>
<accession>A0ABP9GU60</accession>
<feature type="compositionally biased region" description="Basic residues" evidence="1">
    <location>
        <begin position="10"/>
        <end position="28"/>
    </location>
</feature>
<feature type="region of interest" description="Disordered" evidence="1">
    <location>
        <begin position="50"/>
        <end position="78"/>
    </location>
</feature>
<feature type="compositionally biased region" description="Pro residues" evidence="1">
    <location>
        <begin position="50"/>
        <end position="70"/>
    </location>
</feature>
<sequence length="78" mass="8277">MDADRGARAPWRKPTRGACGRRRHGRRPAAYRTGMHAAVVFTARSARTPVPDPHVVPPPLAPHLCPPGSVPSPAGAAR</sequence>
<protein>
    <submittedName>
        <fullName evidence="2">Uncharacterized protein</fullName>
    </submittedName>
</protein>
<comment type="caution">
    <text evidence="2">The sequence shown here is derived from an EMBL/GenBank/DDBJ whole genome shotgun (WGS) entry which is preliminary data.</text>
</comment>
<organism evidence="2 3">
    <name type="scientific">Streptomonospora halophila</name>
    <dbReference type="NCBI Taxonomy" id="427369"/>
    <lineage>
        <taxon>Bacteria</taxon>
        <taxon>Bacillati</taxon>
        <taxon>Actinomycetota</taxon>
        <taxon>Actinomycetes</taxon>
        <taxon>Streptosporangiales</taxon>
        <taxon>Nocardiopsidaceae</taxon>
        <taxon>Streptomonospora</taxon>
    </lineage>
</organism>
<gene>
    <name evidence="2" type="ORF">GCM10023224_42100</name>
</gene>
<dbReference type="Proteomes" id="UP001499993">
    <property type="component" value="Unassembled WGS sequence"/>
</dbReference>
<name>A0ABP9GU60_9ACTN</name>
<evidence type="ECO:0000256" key="1">
    <source>
        <dbReference type="SAM" id="MobiDB-lite"/>
    </source>
</evidence>
<keyword evidence="3" id="KW-1185">Reference proteome</keyword>